<dbReference type="Proteomes" id="UP000654947">
    <property type="component" value="Unassembled WGS sequence"/>
</dbReference>
<protein>
    <submittedName>
        <fullName evidence="1">Uncharacterized protein</fullName>
    </submittedName>
</protein>
<name>A0A918X7J5_9ACTN</name>
<reference evidence="1 2" key="1">
    <citation type="journal article" date="2014" name="Int. J. Syst. Evol. Microbiol.">
        <title>Complete genome sequence of Corynebacterium casei LMG S-19264T (=DSM 44701T), isolated from a smear-ripened cheese.</title>
        <authorList>
            <consortium name="US DOE Joint Genome Institute (JGI-PGF)"/>
            <person name="Walter F."/>
            <person name="Albersmeier A."/>
            <person name="Kalinowski J."/>
            <person name="Ruckert C."/>
        </authorList>
    </citation>
    <scope>NUCLEOTIDE SEQUENCE [LARGE SCALE GENOMIC DNA]</scope>
    <source>
        <strain evidence="1 2">KCTC 19473</strain>
    </source>
</reference>
<evidence type="ECO:0000313" key="1">
    <source>
        <dbReference type="EMBL" id="GHD16981.1"/>
    </source>
</evidence>
<dbReference type="EMBL" id="BMXL01000002">
    <property type="protein sequence ID" value="GHD16981.1"/>
    <property type="molecule type" value="Genomic_DNA"/>
</dbReference>
<comment type="caution">
    <text evidence="1">The sequence shown here is derived from an EMBL/GenBank/DDBJ whole genome shotgun (WGS) entry which is preliminary data.</text>
</comment>
<evidence type="ECO:0000313" key="2">
    <source>
        <dbReference type="Proteomes" id="UP000654947"/>
    </source>
</evidence>
<dbReference type="AlphaFoldDB" id="A0A918X7J5"/>
<dbReference type="RefSeq" id="WP_193517295.1">
    <property type="nucleotide sequence ID" value="NZ_BMXL01000002.1"/>
</dbReference>
<proteinExistence type="predicted"/>
<keyword evidence="2" id="KW-1185">Reference proteome</keyword>
<gene>
    <name evidence="1" type="ORF">GCM10007147_05650</name>
</gene>
<organism evidence="1 2">
    <name type="scientific">Nocardiopsis kunsanensis</name>
    <dbReference type="NCBI Taxonomy" id="141693"/>
    <lineage>
        <taxon>Bacteria</taxon>
        <taxon>Bacillati</taxon>
        <taxon>Actinomycetota</taxon>
        <taxon>Actinomycetes</taxon>
        <taxon>Streptosporangiales</taxon>
        <taxon>Nocardiopsidaceae</taxon>
        <taxon>Nocardiopsis</taxon>
    </lineage>
</organism>
<sequence>MTAFLLGVLSSVSATALVCAAGWVRAGRPRWWLVGLLARLTGTGISRAYREQRSAEPDLAREVARARWVKVLAGRGNTLTRDTFAPVWADGGVPVQVLLPDPDEEPGTWLERREERLARTDPGFGPGLLRSQIRTNLAYLTHLTRQNTAVALKKFDLPHIFRLVITDQGAHLTFYGEHAHGRHSPCLFLRPDGALYEAVLGLFELVWATGAPHRGAGPEQV</sequence>
<accession>A0A918X7J5</accession>